<accession>A0A1Y1XTT3</accession>
<evidence type="ECO:0000313" key="3">
    <source>
        <dbReference type="Proteomes" id="UP000193498"/>
    </source>
</evidence>
<dbReference type="AlphaFoldDB" id="A0A1Y1XTT3"/>
<dbReference type="InParanoid" id="A0A1Y1XTT3"/>
<reference evidence="2 3" key="1">
    <citation type="submission" date="2016-07" db="EMBL/GenBank/DDBJ databases">
        <title>Pervasive Adenine N6-methylation of Active Genes in Fungi.</title>
        <authorList>
            <consortium name="DOE Joint Genome Institute"/>
            <person name="Mondo S.J."/>
            <person name="Dannebaum R.O."/>
            <person name="Kuo R.C."/>
            <person name="Labutti K."/>
            <person name="Haridas S."/>
            <person name="Kuo A."/>
            <person name="Salamov A."/>
            <person name="Ahrendt S.R."/>
            <person name="Lipzen A."/>
            <person name="Sullivan W."/>
            <person name="Andreopoulos W.B."/>
            <person name="Clum A."/>
            <person name="Lindquist E."/>
            <person name="Daum C."/>
            <person name="Ramamoorthy G.K."/>
            <person name="Gryganskyi A."/>
            <person name="Culley D."/>
            <person name="Magnuson J.K."/>
            <person name="James T.Y."/>
            <person name="O'Malley M.A."/>
            <person name="Stajich J.E."/>
            <person name="Spatafora J.W."/>
            <person name="Visel A."/>
            <person name="Grigoriev I.V."/>
        </authorList>
    </citation>
    <scope>NUCLEOTIDE SEQUENCE [LARGE SCALE GENOMIC DNA]</scope>
    <source>
        <strain evidence="2 3">CBS 931.73</strain>
    </source>
</reference>
<dbReference type="Pfam" id="PF22658">
    <property type="entry name" value="YycE-like_N"/>
    <property type="match status" value="1"/>
</dbReference>
<keyword evidence="3" id="KW-1185">Reference proteome</keyword>
<proteinExistence type="predicted"/>
<sequence length="129" mass="14731">MEYVQFRVARPTDQLEKVIEFYGEGLGLEKIGSFEKHAGYTGVMFGLPDKKYHLEFTTHELGSPCPAPSKDNLLVFYIPDKANIRKTVDRLNKLGYYEVEPENPYWKVGGKSFEDPDGWGIVLMNNVLP</sequence>
<dbReference type="Gene3D" id="3.10.180.10">
    <property type="entry name" value="2,3-Dihydroxybiphenyl 1,2-Dioxygenase, domain 1"/>
    <property type="match status" value="1"/>
</dbReference>
<protein>
    <submittedName>
        <fullName evidence="2">Glyoxalase/Bleomycin resistance protein/Dihydroxybiphenyl dioxygenase</fullName>
    </submittedName>
</protein>
<feature type="domain" description="VOC" evidence="1">
    <location>
        <begin position="1"/>
        <end position="126"/>
    </location>
</feature>
<evidence type="ECO:0000259" key="1">
    <source>
        <dbReference type="PROSITE" id="PS51819"/>
    </source>
</evidence>
<keyword evidence="2" id="KW-0560">Oxidoreductase</keyword>
<organism evidence="2 3">
    <name type="scientific">Basidiobolus meristosporus CBS 931.73</name>
    <dbReference type="NCBI Taxonomy" id="1314790"/>
    <lineage>
        <taxon>Eukaryota</taxon>
        <taxon>Fungi</taxon>
        <taxon>Fungi incertae sedis</taxon>
        <taxon>Zoopagomycota</taxon>
        <taxon>Entomophthoromycotina</taxon>
        <taxon>Basidiobolomycetes</taxon>
        <taxon>Basidiobolales</taxon>
        <taxon>Basidiobolaceae</taxon>
        <taxon>Basidiobolus</taxon>
    </lineage>
</organism>
<dbReference type="InterPro" id="IPR058998">
    <property type="entry name" value="YycE-like_N"/>
</dbReference>
<dbReference type="Pfam" id="PF22659">
    <property type="entry name" value="YycE-like_C"/>
    <property type="match status" value="1"/>
</dbReference>
<dbReference type="CDD" id="cd06587">
    <property type="entry name" value="VOC"/>
    <property type="match status" value="1"/>
</dbReference>
<dbReference type="EMBL" id="MCFE01000467">
    <property type="protein sequence ID" value="ORX89177.1"/>
    <property type="molecule type" value="Genomic_DNA"/>
</dbReference>
<dbReference type="SUPFAM" id="SSF54593">
    <property type="entry name" value="Glyoxalase/Bleomycin resistance protein/Dihydroxybiphenyl dioxygenase"/>
    <property type="match status" value="1"/>
</dbReference>
<dbReference type="OrthoDB" id="2338662at2759"/>
<gene>
    <name evidence="2" type="ORF">K493DRAFT_234394</name>
</gene>
<dbReference type="GO" id="GO:0051213">
    <property type="term" value="F:dioxygenase activity"/>
    <property type="evidence" value="ECO:0007669"/>
    <property type="project" value="UniProtKB-KW"/>
</dbReference>
<dbReference type="Proteomes" id="UP000193498">
    <property type="component" value="Unassembled WGS sequence"/>
</dbReference>
<dbReference type="InterPro" id="IPR058997">
    <property type="entry name" value="YycE-like_C"/>
</dbReference>
<keyword evidence="2" id="KW-0223">Dioxygenase</keyword>
<comment type="caution">
    <text evidence="2">The sequence shown here is derived from an EMBL/GenBank/DDBJ whole genome shotgun (WGS) entry which is preliminary data.</text>
</comment>
<evidence type="ECO:0000313" key="2">
    <source>
        <dbReference type="EMBL" id="ORX89177.1"/>
    </source>
</evidence>
<dbReference type="InterPro" id="IPR037523">
    <property type="entry name" value="VOC_core"/>
</dbReference>
<dbReference type="PROSITE" id="PS51819">
    <property type="entry name" value="VOC"/>
    <property type="match status" value="1"/>
</dbReference>
<dbReference type="InterPro" id="IPR029068">
    <property type="entry name" value="Glyas_Bleomycin-R_OHBP_Dase"/>
</dbReference>
<name>A0A1Y1XTT3_9FUNG</name>